<dbReference type="EMBL" id="JAHQIW010006630">
    <property type="protein sequence ID" value="KAJ1369634.1"/>
    <property type="molecule type" value="Genomic_DNA"/>
</dbReference>
<dbReference type="GO" id="GO:0071035">
    <property type="term" value="P:nuclear polyadenylation-dependent rRNA catabolic process"/>
    <property type="evidence" value="ECO:0007669"/>
    <property type="project" value="TreeGrafter"/>
</dbReference>
<name>A0AAD5WGN0_PARTN</name>
<evidence type="ECO:0000313" key="9">
    <source>
        <dbReference type="Proteomes" id="UP001196413"/>
    </source>
</evidence>
<dbReference type="AlphaFoldDB" id="A0AAD5WGN0"/>
<dbReference type="PANTHER" id="PTHR11097:SF8">
    <property type="entry name" value="EXOSOME COMPLEX COMPONENT RRP42"/>
    <property type="match status" value="1"/>
</dbReference>
<gene>
    <name evidence="8" type="ORF">KIN20_031131</name>
</gene>
<dbReference type="Pfam" id="PF01138">
    <property type="entry name" value="RNase_PH"/>
    <property type="match status" value="1"/>
</dbReference>
<dbReference type="PANTHER" id="PTHR11097">
    <property type="entry name" value="EXOSOME COMPLEX EXONUCLEASE RIBOSOMAL RNA PROCESSING PROTEIN"/>
    <property type="match status" value="1"/>
</dbReference>
<dbReference type="GO" id="GO:0016075">
    <property type="term" value="P:rRNA catabolic process"/>
    <property type="evidence" value="ECO:0007669"/>
    <property type="project" value="TreeGrafter"/>
</dbReference>
<dbReference type="GO" id="GO:0034476">
    <property type="term" value="P:U5 snRNA 3'-end processing"/>
    <property type="evidence" value="ECO:0007669"/>
    <property type="project" value="TreeGrafter"/>
</dbReference>
<dbReference type="GO" id="GO:0071028">
    <property type="term" value="P:nuclear mRNA surveillance"/>
    <property type="evidence" value="ECO:0007669"/>
    <property type="project" value="TreeGrafter"/>
</dbReference>
<dbReference type="GO" id="GO:0071038">
    <property type="term" value="P:TRAMP-dependent tRNA surveillance pathway"/>
    <property type="evidence" value="ECO:0007669"/>
    <property type="project" value="TreeGrafter"/>
</dbReference>
<comment type="caution">
    <text evidence="8">The sequence shown here is derived from an EMBL/GenBank/DDBJ whole genome shotgun (WGS) entry which is preliminary data.</text>
</comment>
<evidence type="ECO:0000259" key="7">
    <source>
        <dbReference type="Pfam" id="PF01138"/>
    </source>
</evidence>
<organism evidence="8 9">
    <name type="scientific">Parelaphostrongylus tenuis</name>
    <name type="common">Meningeal worm</name>
    <dbReference type="NCBI Taxonomy" id="148309"/>
    <lineage>
        <taxon>Eukaryota</taxon>
        <taxon>Metazoa</taxon>
        <taxon>Ecdysozoa</taxon>
        <taxon>Nematoda</taxon>
        <taxon>Chromadorea</taxon>
        <taxon>Rhabditida</taxon>
        <taxon>Rhabditina</taxon>
        <taxon>Rhabditomorpha</taxon>
        <taxon>Strongyloidea</taxon>
        <taxon>Metastrongylidae</taxon>
        <taxon>Parelaphostrongylus</taxon>
    </lineage>
</organism>
<dbReference type="GO" id="GO:0005730">
    <property type="term" value="C:nucleolus"/>
    <property type="evidence" value="ECO:0007669"/>
    <property type="project" value="UniProtKB-SubCell"/>
</dbReference>
<keyword evidence="9" id="KW-1185">Reference proteome</keyword>
<dbReference type="GO" id="GO:0034475">
    <property type="term" value="P:U4 snRNA 3'-end processing"/>
    <property type="evidence" value="ECO:0007669"/>
    <property type="project" value="TreeGrafter"/>
</dbReference>
<dbReference type="GO" id="GO:0035925">
    <property type="term" value="F:mRNA 3'-UTR AU-rich region binding"/>
    <property type="evidence" value="ECO:0007669"/>
    <property type="project" value="TreeGrafter"/>
</dbReference>
<feature type="domain" description="Exoribonuclease phosphorolytic" evidence="7">
    <location>
        <begin position="73"/>
        <end position="209"/>
    </location>
</feature>
<accession>A0AAD5WGN0</accession>
<dbReference type="Proteomes" id="UP001196413">
    <property type="component" value="Unassembled WGS sequence"/>
</dbReference>
<dbReference type="GO" id="GO:0000177">
    <property type="term" value="C:cytoplasmic exosome (RNase complex)"/>
    <property type="evidence" value="ECO:0007669"/>
    <property type="project" value="TreeGrafter"/>
</dbReference>
<dbReference type="InterPro" id="IPR036345">
    <property type="entry name" value="ExoRNase_PH_dom2_sf"/>
</dbReference>
<evidence type="ECO:0000256" key="5">
    <source>
        <dbReference type="ARBA" id="ARBA00022835"/>
    </source>
</evidence>
<reference evidence="8" key="1">
    <citation type="submission" date="2021-06" db="EMBL/GenBank/DDBJ databases">
        <title>Parelaphostrongylus tenuis whole genome reference sequence.</title>
        <authorList>
            <person name="Garwood T.J."/>
            <person name="Larsen P.A."/>
            <person name="Fountain-Jones N.M."/>
            <person name="Garbe J.R."/>
            <person name="Macchietto M.G."/>
            <person name="Kania S.A."/>
            <person name="Gerhold R.W."/>
            <person name="Richards J.E."/>
            <person name="Wolf T.M."/>
        </authorList>
    </citation>
    <scope>NUCLEOTIDE SEQUENCE</scope>
    <source>
        <strain evidence="8">MNPRO001-30</strain>
        <tissue evidence="8">Meninges</tissue>
    </source>
</reference>
<evidence type="ECO:0000256" key="6">
    <source>
        <dbReference type="ARBA" id="ARBA00042523"/>
    </source>
</evidence>
<dbReference type="GO" id="GO:0000467">
    <property type="term" value="P:exonucleolytic trimming to generate mature 3'-end of 5.8S rRNA from tricistronic rRNA transcript (SSU-rRNA, 5.8S rRNA, LSU-rRNA)"/>
    <property type="evidence" value="ECO:0007669"/>
    <property type="project" value="TreeGrafter"/>
</dbReference>
<comment type="subcellular location">
    <subcellularLocation>
        <location evidence="1">Cytoplasm</location>
    </subcellularLocation>
    <subcellularLocation>
        <location evidence="2">Nucleus</location>
        <location evidence="2">Nucleolus</location>
    </subcellularLocation>
</comment>
<dbReference type="InterPro" id="IPR001247">
    <property type="entry name" value="ExoRNase_PH_dom1"/>
</dbReference>
<evidence type="ECO:0000256" key="3">
    <source>
        <dbReference type="ARBA" id="ARBA00006678"/>
    </source>
</evidence>
<dbReference type="InterPro" id="IPR027408">
    <property type="entry name" value="PNPase/RNase_PH_dom_sf"/>
</dbReference>
<keyword evidence="4" id="KW-0963">Cytoplasm</keyword>
<evidence type="ECO:0000256" key="4">
    <source>
        <dbReference type="ARBA" id="ARBA00022490"/>
    </source>
</evidence>
<proteinExistence type="inferred from homology"/>
<dbReference type="GO" id="GO:0000176">
    <property type="term" value="C:nuclear exosome (RNase complex)"/>
    <property type="evidence" value="ECO:0007669"/>
    <property type="project" value="TreeGrafter"/>
</dbReference>
<dbReference type="InterPro" id="IPR020568">
    <property type="entry name" value="Ribosomal_Su5_D2-typ_SF"/>
</dbReference>
<evidence type="ECO:0000256" key="2">
    <source>
        <dbReference type="ARBA" id="ARBA00004604"/>
    </source>
</evidence>
<evidence type="ECO:0000256" key="1">
    <source>
        <dbReference type="ARBA" id="ARBA00004496"/>
    </source>
</evidence>
<dbReference type="GO" id="GO:0034473">
    <property type="term" value="P:U1 snRNA 3'-end processing"/>
    <property type="evidence" value="ECO:0007669"/>
    <property type="project" value="TreeGrafter"/>
</dbReference>
<dbReference type="Gene3D" id="3.30.230.70">
    <property type="entry name" value="GHMP Kinase, N-terminal domain"/>
    <property type="match status" value="1"/>
</dbReference>
<dbReference type="InterPro" id="IPR050590">
    <property type="entry name" value="Exosome_comp_Rrp42_subfam"/>
</dbReference>
<dbReference type="SUPFAM" id="SSF55666">
    <property type="entry name" value="Ribonuclease PH domain 2-like"/>
    <property type="match status" value="1"/>
</dbReference>
<evidence type="ECO:0000313" key="8">
    <source>
        <dbReference type="EMBL" id="KAJ1369634.1"/>
    </source>
</evidence>
<comment type="similarity">
    <text evidence="3">Belongs to the RNase PH family.</text>
</comment>
<sequence length="347" mass="38716">MDQLSRHWFDETWCQIKSICELVDIGYTTAKRVEEAVSPFAMLPALLGDFEKTFIIRGFAERCRTDGRDVDDYRPIWIESSVLHTTNGSARVKIGTTDILVGVKCQLIECEDTSEESNQLRFTVEPSLFIYARARGKRKAVRSFARSIRMALEAAYNGGEGAITNMNRLILSNKFMWRIYVDVVILQHGGNVVDAVFIAVKAALSDTKVTQVRVVVHDEHLSFIHCDRSTGPNFFRLEAAHAPLAVTVNQIGDSIAVDCTTTEEAAVRTALWVVMDQPENARIPDDQIRLRLIKQMGAGGIDPCSIPEMIDFALKIGRELHTAVKSRLEVIRNSDSSQVGSLSFHTG</sequence>
<keyword evidence="5" id="KW-0271">Exosome</keyword>
<protein>
    <recommendedName>
        <fullName evidence="6">Ribosomal RNA-processing protein 42</fullName>
    </recommendedName>
</protein>
<dbReference type="SUPFAM" id="SSF54211">
    <property type="entry name" value="Ribosomal protein S5 domain 2-like"/>
    <property type="match status" value="1"/>
</dbReference>